<keyword evidence="1" id="KW-0472">Membrane</keyword>
<gene>
    <name evidence="2" type="ORF">HLB16_01570</name>
    <name evidence="3" type="ORF">NDR89_22875</name>
</gene>
<evidence type="ECO:0000313" key="4">
    <source>
        <dbReference type="Proteomes" id="UP000542973"/>
    </source>
</evidence>
<dbReference type="AlphaFoldDB" id="A0A6N1BHS0"/>
<proteinExistence type="predicted"/>
<feature type="transmembrane region" description="Helical" evidence="1">
    <location>
        <begin position="45"/>
        <end position="64"/>
    </location>
</feature>
<dbReference type="RefSeq" id="WP_053821240.1">
    <property type="nucleotide sequence ID" value="NZ_BAAAEB010000007.1"/>
</dbReference>
<evidence type="ECO:0000256" key="1">
    <source>
        <dbReference type="SAM" id="Phobius"/>
    </source>
</evidence>
<sequence length="107" mass="11438">MFGIGLGDVVAASLAAAGACLICSIPRDFVGHLLRNFPGWVMRTYGRRALVIPVLVMLVIGRLVELGVNGQIDSPAGQAMVIAAAFLALVIASALLRFYFSDYRKSR</sequence>
<dbReference type="EMBL" id="JABEMD010000001">
    <property type="protein sequence ID" value="NNH09570.1"/>
    <property type="molecule type" value="Genomic_DNA"/>
</dbReference>
<dbReference type="Proteomes" id="UP000542973">
    <property type="component" value="Unassembled WGS sequence"/>
</dbReference>
<accession>A0A6N1BHS0</accession>
<dbReference type="EMBL" id="CP098736">
    <property type="protein sequence ID" value="USE79440.1"/>
    <property type="molecule type" value="Genomic_DNA"/>
</dbReference>
<evidence type="ECO:0000313" key="5">
    <source>
        <dbReference type="Proteomes" id="UP001056648"/>
    </source>
</evidence>
<keyword evidence="5" id="KW-1185">Reference proteome</keyword>
<keyword evidence="1" id="KW-0812">Transmembrane</keyword>
<name>A0A6N1BHS0_9BURK</name>
<organism evidence="2 4">
    <name type="scientific">Cupriavidus gilardii</name>
    <dbReference type="NCBI Taxonomy" id="82541"/>
    <lineage>
        <taxon>Bacteria</taxon>
        <taxon>Pseudomonadati</taxon>
        <taxon>Pseudomonadota</taxon>
        <taxon>Betaproteobacteria</taxon>
        <taxon>Burkholderiales</taxon>
        <taxon>Burkholderiaceae</taxon>
        <taxon>Cupriavidus</taxon>
    </lineage>
</organism>
<evidence type="ECO:0000313" key="2">
    <source>
        <dbReference type="EMBL" id="NNH09570.1"/>
    </source>
</evidence>
<evidence type="ECO:0000313" key="3">
    <source>
        <dbReference type="EMBL" id="USE79440.1"/>
    </source>
</evidence>
<feature type="transmembrane region" description="Helical" evidence="1">
    <location>
        <begin position="6"/>
        <end position="25"/>
    </location>
</feature>
<reference evidence="3" key="2">
    <citation type="submission" date="2022-06" db="EMBL/GenBank/DDBJ databases">
        <title>Complete genome sequence and characterization of Cupriavidus gilardii QJ1 isolated from contaminating cells.</title>
        <authorList>
            <person name="Qi J."/>
        </authorList>
    </citation>
    <scope>NUCLEOTIDE SEQUENCE</scope>
    <source>
        <strain evidence="3">QJ1</strain>
    </source>
</reference>
<keyword evidence="1" id="KW-1133">Transmembrane helix</keyword>
<dbReference type="GeneID" id="70689348"/>
<feature type="transmembrane region" description="Helical" evidence="1">
    <location>
        <begin position="76"/>
        <end position="100"/>
    </location>
</feature>
<dbReference type="Proteomes" id="UP001056648">
    <property type="component" value="Chromosome 2"/>
</dbReference>
<protein>
    <submittedName>
        <fullName evidence="2">Uncharacterized protein</fullName>
    </submittedName>
</protein>
<reference evidence="2 4" key="1">
    <citation type="submission" date="2020-05" db="EMBL/GenBank/DDBJ databases">
        <title>MicrobeNet Type strains.</title>
        <authorList>
            <person name="Nicholson A.C."/>
        </authorList>
    </citation>
    <scope>NUCLEOTIDE SEQUENCE [LARGE SCALE GENOMIC DNA]</scope>
    <source>
        <strain evidence="2 4">ATCC 700815</strain>
    </source>
</reference>